<proteinExistence type="predicted"/>
<reference evidence="2 3" key="1">
    <citation type="submission" date="2024-03" db="EMBL/GenBank/DDBJ databases">
        <title>Phenotype and Genome Characterization of a Sulfate-Reducing Bacterium Pseudodesulfovibrio sp. strain 5S69, isolated from Petroleum Reservoir in Tatarstan (Russia).</title>
        <authorList>
            <person name="Bidzhieva S.K."/>
            <person name="Kadnikov V."/>
            <person name="Tourova T.P."/>
            <person name="Samigullina S.R."/>
            <person name="Sokolova D.S."/>
            <person name="Poltaraus A.B."/>
            <person name="Avtukh A.N."/>
            <person name="Tereshina V.M."/>
            <person name="Mardanov A.V."/>
            <person name="Nazina T.N."/>
        </authorList>
    </citation>
    <scope>NUCLEOTIDE SEQUENCE [LARGE SCALE GENOMIC DNA]</scope>
    <source>
        <strain evidence="2 3">5S69</strain>
    </source>
</reference>
<keyword evidence="3" id="KW-1185">Reference proteome</keyword>
<protein>
    <submittedName>
        <fullName evidence="2">Uncharacterized protein</fullName>
    </submittedName>
</protein>
<dbReference type="EMBL" id="CP146609">
    <property type="protein sequence ID" value="WWX21501.1"/>
    <property type="molecule type" value="Genomic_DNA"/>
</dbReference>
<feature type="compositionally biased region" description="Polar residues" evidence="1">
    <location>
        <begin position="13"/>
        <end position="26"/>
    </location>
</feature>
<evidence type="ECO:0000313" key="3">
    <source>
        <dbReference type="Proteomes" id="UP001385389"/>
    </source>
</evidence>
<sequence length="80" mass="8520">MDAIKAAERGNRMGTQGVNSRAQKTARTLRRNPYAAVTPLSGQTRHPASAGRNRVERVMTVDGKTPIGMTPGGRLECAGN</sequence>
<feature type="compositionally biased region" description="Basic and acidic residues" evidence="1">
    <location>
        <begin position="1"/>
        <end position="11"/>
    </location>
</feature>
<dbReference type="Proteomes" id="UP001385389">
    <property type="component" value="Chromosome"/>
</dbReference>
<organism evidence="2 3">
    <name type="scientific">Pseudodesulfovibrio methanolicus</name>
    <dbReference type="NCBI Taxonomy" id="3126690"/>
    <lineage>
        <taxon>Bacteria</taxon>
        <taxon>Pseudomonadati</taxon>
        <taxon>Thermodesulfobacteriota</taxon>
        <taxon>Desulfovibrionia</taxon>
        <taxon>Desulfovibrionales</taxon>
        <taxon>Desulfovibrionaceae</taxon>
    </lineage>
</organism>
<name>A0ABZ2IST7_9BACT</name>
<gene>
    <name evidence="2" type="ORF">V8V93_13745</name>
</gene>
<evidence type="ECO:0000256" key="1">
    <source>
        <dbReference type="SAM" id="MobiDB-lite"/>
    </source>
</evidence>
<evidence type="ECO:0000313" key="2">
    <source>
        <dbReference type="EMBL" id="WWX21501.1"/>
    </source>
</evidence>
<accession>A0ABZ2IST7</accession>
<dbReference type="RefSeq" id="WP_338667157.1">
    <property type="nucleotide sequence ID" value="NZ_CP146609.1"/>
</dbReference>
<feature type="region of interest" description="Disordered" evidence="1">
    <location>
        <begin position="1"/>
        <end position="30"/>
    </location>
</feature>